<evidence type="ECO:0000256" key="1">
    <source>
        <dbReference type="SAM" id="MobiDB-lite"/>
    </source>
</evidence>
<dbReference type="RefSeq" id="WP_167302213.1">
    <property type="nucleotide sequence ID" value="NZ_JAASQR010000001.1"/>
</dbReference>
<proteinExistence type="predicted"/>
<comment type="caution">
    <text evidence="2">The sequence shown here is derived from an EMBL/GenBank/DDBJ whole genome shotgun (WGS) entry which is preliminary data.</text>
</comment>
<reference evidence="2 3" key="1">
    <citation type="submission" date="2020-03" db="EMBL/GenBank/DDBJ databases">
        <title>Genomic Encyclopedia of Type Strains, Phase IV (KMG-IV): sequencing the most valuable type-strain genomes for metagenomic binning, comparative biology and taxonomic classification.</title>
        <authorList>
            <person name="Goeker M."/>
        </authorList>
    </citation>
    <scope>NUCLEOTIDE SEQUENCE [LARGE SCALE GENOMIC DNA]</scope>
    <source>
        <strain evidence="2 3">DSM 21299</strain>
    </source>
</reference>
<organism evidence="2 3">
    <name type="scientific">Sphingobium vermicomposti</name>
    <dbReference type="NCBI Taxonomy" id="529005"/>
    <lineage>
        <taxon>Bacteria</taxon>
        <taxon>Pseudomonadati</taxon>
        <taxon>Pseudomonadota</taxon>
        <taxon>Alphaproteobacteria</taxon>
        <taxon>Sphingomonadales</taxon>
        <taxon>Sphingomonadaceae</taxon>
        <taxon>Sphingobium</taxon>
    </lineage>
</organism>
<evidence type="ECO:0000313" key="3">
    <source>
        <dbReference type="Proteomes" id="UP000576821"/>
    </source>
</evidence>
<dbReference type="Proteomes" id="UP000576821">
    <property type="component" value="Unassembled WGS sequence"/>
</dbReference>
<sequence>MPTAAAPRFMRPSLSPSGANRSAHSVPQMNIRPTAFHRLMVSGMSGVIDRYSNARNAEMKLKKPAPTIHRSYKEIIDKLARAKADGWTTMGIFILSSASSEEQPKVERGLKRLRQSVTQERATRP</sequence>
<feature type="region of interest" description="Disordered" evidence="1">
    <location>
        <begin position="98"/>
        <end position="125"/>
    </location>
</feature>
<dbReference type="AlphaFoldDB" id="A0A846MFW2"/>
<gene>
    <name evidence="2" type="ORF">FHS54_000515</name>
</gene>
<feature type="region of interest" description="Disordered" evidence="1">
    <location>
        <begin position="1"/>
        <end position="27"/>
    </location>
</feature>
<feature type="compositionally biased region" description="Polar residues" evidence="1">
    <location>
        <begin position="115"/>
        <end position="125"/>
    </location>
</feature>
<accession>A0A846MFW2</accession>
<name>A0A846MFW2_9SPHN</name>
<dbReference type="EMBL" id="JAASQR010000001">
    <property type="protein sequence ID" value="NIJ15566.1"/>
    <property type="molecule type" value="Genomic_DNA"/>
</dbReference>
<protein>
    <submittedName>
        <fullName evidence="2">Uncharacterized protein</fullName>
    </submittedName>
</protein>
<keyword evidence="3" id="KW-1185">Reference proteome</keyword>
<evidence type="ECO:0000313" key="2">
    <source>
        <dbReference type="EMBL" id="NIJ15566.1"/>
    </source>
</evidence>
<feature type="compositionally biased region" description="Polar residues" evidence="1">
    <location>
        <begin position="14"/>
        <end position="27"/>
    </location>
</feature>